<reference evidence="1" key="1">
    <citation type="submission" date="2020-01" db="EMBL/GenBank/DDBJ databases">
        <authorList>
            <person name="Meier V. D."/>
            <person name="Meier V D."/>
        </authorList>
    </citation>
    <scope>NUCLEOTIDE SEQUENCE</scope>
    <source>
        <strain evidence="1">HLG_WM_MAG_02</strain>
    </source>
</reference>
<accession>A0A6S6T6U0</accession>
<dbReference type="PANTHER" id="PTHR37835:SF1">
    <property type="entry name" value="ALPHA-CLOSTRIPAIN"/>
    <property type="match status" value="1"/>
</dbReference>
<name>A0A6S6T6U0_9BACT</name>
<dbReference type="EMBL" id="CACVAZ010000073">
    <property type="protein sequence ID" value="CAA6812287.1"/>
    <property type="molecule type" value="Genomic_DNA"/>
</dbReference>
<sequence length="369" mass="42487">MAADNDLDTFGEKDLETIKSASEESDITVVVQFDRNAFVDQTNTIRMAIRNTEVFEEEDLGETNTGDPLVLRKFIEESVKAYPCDKLIVILWSHGSGVDDHDVYEKEIIRKRYFVPPTEIEEIALGFDDTAEDFLDNLELQKALDVSVKIDVLGFDACLMGMFEILYQVKEQTSVMVASQHLEPASGWDYHKILNELDTSSTASAMGKQLIAFHDEHHTHERRDVTQSALNTVAIEEVTQNLDIFAKILREELKKSELLESRKDLEYTLRNSQFFNRRDYVDLVDFVQKVKSRLGLQALDSPANKLLASLKELVLANHTIGYFMNDANGVSIYFPNESRPFKDTFERYEQLDFVEACPNWLKLIKWYWL</sequence>
<dbReference type="Gene3D" id="3.40.50.11970">
    <property type="match status" value="1"/>
</dbReference>
<gene>
    <name evidence="1" type="ORF">HELGO_WM15458</name>
</gene>
<evidence type="ECO:0000313" key="1">
    <source>
        <dbReference type="EMBL" id="CAA6812287.1"/>
    </source>
</evidence>
<dbReference type="Pfam" id="PF03415">
    <property type="entry name" value="Peptidase_C11"/>
    <property type="match status" value="1"/>
</dbReference>
<proteinExistence type="predicted"/>
<dbReference type="AlphaFoldDB" id="A0A6S6T6U0"/>
<evidence type="ECO:0008006" key="2">
    <source>
        <dbReference type="Google" id="ProtNLM"/>
    </source>
</evidence>
<protein>
    <recommendedName>
        <fullName evidence="2">Clostripain</fullName>
    </recommendedName>
</protein>
<dbReference type="PANTHER" id="PTHR37835">
    <property type="entry name" value="ALPHA-CLOSTRIPAIN"/>
    <property type="match status" value="1"/>
</dbReference>
<organism evidence="1">
    <name type="scientific">uncultured Sulfurovum sp</name>
    <dbReference type="NCBI Taxonomy" id="269237"/>
    <lineage>
        <taxon>Bacteria</taxon>
        <taxon>Pseudomonadati</taxon>
        <taxon>Campylobacterota</taxon>
        <taxon>Epsilonproteobacteria</taxon>
        <taxon>Campylobacterales</taxon>
        <taxon>Sulfurovaceae</taxon>
        <taxon>Sulfurovum</taxon>
        <taxon>environmental samples</taxon>
    </lineage>
</organism>
<dbReference type="InterPro" id="IPR005077">
    <property type="entry name" value="Peptidase_C11"/>
</dbReference>